<gene>
    <name evidence="2" type="ORF">N7496_004944</name>
</gene>
<evidence type="ECO:0000313" key="3">
    <source>
        <dbReference type="Proteomes" id="UP001147782"/>
    </source>
</evidence>
<protein>
    <submittedName>
        <fullName evidence="2">Uncharacterized protein</fullName>
    </submittedName>
</protein>
<sequence length="72" mass="7837">MSAEPAGAHGLESDGGEGQEKWHGIHAEGESSGLVHCTTGTVDEEKMHNDSIHRMAVLEARYAVKMGRYPCW</sequence>
<feature type="compositionally biased region" description="Basic and acidic residues" evidence="1">
    <location>
        <begin position="18"/>
        <end position="29"/>
    </location>
</feature>
<reference evidence="2" key="2">
    <citation type="journal article" date="2023" name="IMA Fungus">
        <title>Comparative genomic study of the Penicillium genus elucidates a diverse pangenome and 15 lateral gene transfer events.</title>
        <authorList>
            <person name="Petersen C."/>
            <person name="Sorensen T."/>
            <person name="Nielsen M.R."/>
            <person name="Sondergaard T.E."/>
            <person name="Sorensen J.L."/>
            <person name="Fitzpatrick D.A."/>
            <person name="Frisvad J.C."/>
            <person name="Nielsen K.L."/>
        </authorList>
    </citation>
    <scope>NUCLEOTIDE SEQUENCE</scope>
    <source>
        <strain evidence="2">IBT 29864</strain>
    </source>
</reference>
<dbReference type="RefSeq" id="XP_056556398.1">
    <property type="nucleotide sequence ID" value="XM_056697873.1"/>
</dbReference>
<name>A0A9W9SGE4_9EURO</name>
<keyword evidence="3" id="KW-1185">Reference proteome</keyword>
<evidence type="ECO:0000313" key="2">
    <source>
        <dbReference type="EMBL" id="KAJ5377535.1"/>
    </source>
</evidence>
<accession>A0A9W9SGE4</accession>
<dbReference type="AlphaFoldDB" id="A0A9W9SGE4"/>
<evidence type="ECO:0000256" key="1">
    <source>
        <dbReference type="SAM" id="MobiDB-lite"/>
    </source>
</evidence>
<dbReference type="Proteomes" id="UP001147782">
    <property type="component" value="Unassembled WGS sequence"/>
</dbReference>
<comment type="caution">
    <text evidence="2">The sequence shown here is derived from an EMBL/GenBank/DDBJ whole genome shotgun (WGS) entry which is preliminary data.</text>
</comment>
<organism evidence="2 3">
    <name type="scientific">Penicillium cataractarum</name>
    <dbReference type="NCBI Taxonomy" id="2100454"/>
    <lineage>
        <taxon>Eukaryota</taxon>
        <taxon>Fungi</taxon>
        <taxon>Dikarya</taxon>
        <taxon>Ascomycota</taxon>
        <taxon>Pezizomycotina</taxon>
        <taxon>Eurotiomycetes</taxon>
        <taxon>Eurotiomycetidae</taxon>
        <taxon>Eurotiales</taxon>
        <taxon>Aspergillaceae</taxon>
        <taxon>Penicillium</taxon>
    </lineage>
</organism>
<feature type="region of interest" description="Disordered" evidence="1">
    <location>
        <begin position="1"/>
        <end position="35"/>
    </location>
</feature>
<reference evidence="2" key="1">
    <citation type="submission" date="2022-11" db="EMBL/GenBank/DDBJ databases">
        <authorList>
            <person name="Petersen C."/>
        </authorList>
    </citation>
    <scope>NUCLEOTIDE SEQUENCE</scope>
    <source>
        <strain evidence="2">IBT 29864</strain>
    </source>
</reference>
<dbReference type="EMBL" id="JAPZBS010000004">
    <property type="protein sequence ID" value="KAJ5377535.1"/>
    <property type="molecule type" value="Genomic_DNA"/>
</dbReference>
<proteinExistence type="predicted"/>
<dbReference type="GeneID" id="81437052"/>